<comment type="caution">
    <text evidence="1">The sequence shown here is derived from an EMBL/GenBank/DDBJ whole genome shotgun (WGS) entry which is preliminary data.</text>
</comment>
<accession>A0A2M7XC66</accession>
<protein>
    <submittedName>
        <fullName evidence="1">Uncharacterized protein</fullName>
    </submittedName>
</protein>
<dbReference type="AlphaFoldDB" id="A0A2M7XC66"/>
<reference evidence="2" key="1">
    <citation type="submission" date="2017-09" db="EMBL/GenBank/DDBJ databases">
        <title>Depth-based differentiation of microbial function through sediment-hosted aquifers and enrichment of novel symbionts in the deep terrestrial subsurface.</title>
        <authorList>
            <person name="Probst A.J."/>
            <person name="Ladd B."/>
            <person name="Jarett J.K."/>
            <person name="Geller-Mcgrath D.E."/>
            <person name="Sieber C.M.K."/>
            <person name="Emerson J.B."/>
            <person name="Anantharaman K."/>
            <person name="Thomas B.C."/>
            <person name="Malmstrom R."/>
            <person name="Stieglmeier M."/>
            <person name="Klingl A."/>
            <person name="Woyke T."/>
            <person name="Ryan C.M."/>
            <person name="Banfield J.F."/>
        </authorList>
    </citation>
    <scope>NUCLEOTIDE SEQUENCE [LARGE SCALE GENOMIC DNA]</scope>
</reference>
<evidence type="ECO:0000313" key="1">
    <source>
        <dbReference type="EMBL" id="PJA45449.1"/>
    </source>
</evidence>
<organism evidence="1 2">
    <name type="scientific">Candidatus Uhrbacteria bacterium CG_4_9_14_3_um_filter_50_9</name>
    <dbReference type="NCBI Taxonomy" id="1975035"/>
    <lineage>
        <taxon>Bacteria</taxon>
        <taxon>Candidatus Uhriibacteriota</taxon>
    </lineage>
</organism>
<proteinExistence type="predicted"/>
<dbReference type="EMBL" id="PFWU01000036">
    <property type="protein sequence ID" value="PJA45449.1"/>
    <property type="molecule type" value="Genomic_DNA"/>
</dbReference>
<dbReference type="Proteomes" id="UP000229385">
    <property type="component" value="Unassembled WGS sequence"/>
</dbReference>
<name>A0A2M7XC66_9BACT</name>
<evidence type="ECO:0000313" key="2">
    <source>
        <dbReference type="Proteomes" id="UP000229385"/>
    </source>
</evidence>
<sequence>MEFVRTYQELPDKLAEQLEPIIKYFMKLRLERLELTCRPGSLFLIDGEYRTLEGAPEGTLETLRLCAWYLDWRWRREMAGLRNSPWRCLECSEDVPATRTHCANASCTSWNILYEATGIVILQPVPKAQSA</sequence>
<gene>
    <name evidence="1" type="ORF">CO174_03015</name>
</gene>